<gene>
    <name evidence="6" type="ORF">MTY_2510</name>
</gene>
<dbReference type="EMBL" id="DF238840">
    <property type="protein sequence ID" value="GAF27169.1"/>
    <property type="molecule type" value="Genomic_DNA"/>
</dbReference>
<feature type="domain" description="4Fe-4S Mo/W bis-MGD-type" evidence="5">
    <location>
        <begin position="3"/>
        <end position="60"/>
    </location>
</feature>
<evidence type="ECO:0000256" key="4">
    <source>
        <dbReference type="ARBA" id="ARBA00023014"/>
    </source>
</evidence>
<keyword evidence="4" id="KW-0411">Iron-sulfur</keyword>
<dbReference type="AlphaFoldDB" id="A0A0S6UDJ5"/>
<dbReference type="GO" id="GO:0046872">
    <property type="term" value="F:metal ion binding"/>
    <property type="evidence" value="ECO:0007669"/>
    <property type="project" value="UniProtKB-KW"/>
</dbReference>
<dbReference type="SUPFAM" id="SSF50692">
    <property type="entry name" value="ADC-like"/>
    <property type="match status" value="1"/>
</dbReference>
<protein>
    <submittedName>
        <fullName evidence="6">Anaerobic dehydrogenases, typically selenocysteine-containing</fullName>
    </submittedName>
</protein>
<keyword evidence="2" id="KW-0479">Metal-binding</keyword>
<dbReference type="SUPFAM" id="SSF53706">
    <property type="entry name" value="Formate dehydrogenase/DMSO reductase, domains 1-3"/>
    <property type="match status" value="1"/>
</dbReference>
<comment type="similarity">
    <text evidence="1">Belongs to the prokaryotic molybdopterin-containing oxidoreductase family.</text>
</comment>
<keyword evidence="3" id="KW-0408">Iron</keyword>
<organism evidence="6">
    <name type="scientific">Moorella thermoacetica Y72</name>
    <dbReference type="NCBI Taxonomy" id="1325331"/>
    <lineage>
        <taxon>Bacteria</taxon>
        <taxon>Bacillati</taxon>
        <taxon>Bacillota</taxon>
        <taxon>Clostridia</taxon>
        <taxon>Neomoorellales</taxon>
        <taxon>Neomoorellaceae</taxon>
        <taxon>Neomoorella</taxon>
    </lineage>
</organism>
<dbReference type="PANTHER" id="PTHR43742:SF6">
    <property type="entry name" value="OXIDOREDUCTASE YYAE-RELATED"/>
    <property type="match status" value="1"/>
</dbReference>
<reference evidence="6" key="1">
    <citation type="journal article" date="2014" name="Gene">
        <title>Genome-guided analysis of transformation efficiency and carbon dioxide assimilation by Moorella thermoacetica Y72.</title>
        <authorList>
            <person name="Tsukahara K."/>
            <person name="Kita A."/>
            <person name="Nakashimada Y."/>
            <person name="Hoshino T."/>
            <person name="Murakami K."/>
        </authorList>
    </citation>
    <scope>NUCLEOTIDE SEQUENCE [LARGE SCALE GENOMIC DNA]</scope>
    <source>
        <strain evidence="6">Y72</strain>
    </source>
</reference>
<dbReference type="PROSITE" id="PS51669">
    <property type="entry name" value="4FE4S_MOW_BIS_MGD"/>
    <property type="match status" value="1"/>
</dbReference>
<dbReference type="SMART" id="SM00926">
    <property type="entry name" value="Molybdop_Fe4S4"/>
    <property type="match status" value="1"/>
</dbReference>
<dbReference type="Gene3D" id="2.20.25.90">
    <property type="entry name" value="ADC-like domains"/>
    <property type="match status" value="1"/>
</dbReference>
<proteinExistence type="inferred from homology"/>
<evidence type="ECO:0000256" key="3">
    <source>
        <dbReference type="ARBA" id="ARBA00023004"/>
    </source>
</evidence>
<dbReference type="InterPro" id="IPR006657">
    <property type="entry name" value="MoPterin_dinucl-bd_dom"/>
</dbReference>
<evidence type="ECO:0000256" key="1">
    <source>
        <dbReference type="ARBA" id="ARBA00010312"/>
    </source>
</evidence>
<dbReference type="InterPro" id="IPR009010">
    <property type="entry name" value="Asp_de-COase-like_dom_sf"/>
</dbReference>
<dbReference type="Pfam" id="PF00384">
    <property type="entry name" value="Molybdopterin"/>
    <property type="match status" value="1"/>
</dbReference>
<dbReference type="Proteomes" id="UP000063718">
    <property type="component" value="Unassembled WGS sequence"/>
</dbReference>
<dbReference type="InterPro" id="IPR006656">
    <property type="entry name" value="Mopterin_OxRdtase"/>
</dbReference>
<sequence>MAAKFYRHICPRNCYSTCGLISMVEGGKIKELAGDPAHGYSRGHLCRFGYSYLDIFHHPARVLYPLRQEPRGSGNWRRIGWDEAMTLIAGKMLELKGRWGSFLPVFFYSNSGNIGLLHQAWNWLARSLGEVTVASGSLCWSAGLDAMVYGYGAHNHPDPAAMARAGYLLLWGANPAWTAVHQMEYIYEARERGARLVVIDPIFTATAARADFYVQIKPGSDGALALGLAHQLWQKGLVDNYYLENYVRGWPEWREYLAGLDPRELVAATGVPLELMARLAEEYAAGNPAAIWIGIGLQRHINGGQNIRAINALAAMTGNLGREGGGVYYASPVASELFTTSWPEWMRPAGSERQIPVYDLARGLEEADSPPVKMALLANANPLAQNATTQELQRALANLDLVVLSGQFLTETARAADVFLPVTTFLESWDVVPSYWHRWIGINEPAVSPGGECRSDIQVVSDLARVLNQISPGCCPFPSGWTEEEWLEQVFNPEVYRLLGINHYRDLLDGPRELKLPANPWAGGRFATPSGRYEIYSDRAAAAGLPSLPVYQPAAAGTEAYPYRLLTPHTSVGLNSQFYNLGDVPEPLALVNPRLAREQGLRSGSQARLYNEWGEIIIPVVISELVPPQTILCHQRPLPGGQVINDLTPPLATDMGTITSSGPGLAYYDTFVNIAPVA</sequence>
<dbReference type="InterPro" id="IPR006963">
    <property type="entry name" value="Mopterin_OxRdtase_4Fe-4S_dom"/>
</dbReference>
<name>A0A0S6UDJ5_NEOTH</name>
<dbReference type="GO" id="GO:0051536">
    <property type="term" value="F:iron-sulfur cluster binding"/>
    <property type="evidence" value="ECO:0007669"/>
    <property type="project" value="UniProtKB-KW"/>
</dbReference>
<dbReference type="Gene3D" id="3.40.50.740">
    <property type="match status" value="1"/>
</dbReference>
<dbReference type="Pfam" id="PF04879">
    <property type="entry name" value="Molybdop_Fe4S4"/>
    <property type="match status" value="1"/>
</dbReference>
<evidence type="ECO:0000259" key="5">
    <source>
        <dbReference type="PROSITE" id="PS51669"/>
    </source>
</evidence>
<dbReference type="GO" id="GO:0016491">
    <property type="term" value="F:oxidoreductase activity"/>
    <property type="evidence" value="ECO:0007669"/>
    <property type="project" value="InterPro"/>
</dbReference>
<dbReference type="InterPro" id="IPR050612">
    <property type="entry name" value="Prok_Mopterin_Oxidored"/>
</dbReference>
<dbReference type="RefSeq" id="WP_025774898.1">
    <property type="nucleotide sequence ID" value="NZ_DF238840.1"/>
</dbReference>
<dbReference type="GO" id="GO:0043546">
    <property type="term" value="F:molybdopterin cofactor binding"/>
    <property type="evidence" value="ECO:0007669"/>
    <property type="project" value="InterPro"/>
</dbReference>
<dbReference type="Pfam" id="PF01568">
    <property type="entry name" value="Molydop_binding"/>
    <property type="match status" value="1"/>
</dbReference>
<accession>A0A0S6UDJ5</accession>
<dbReference type="CDD" id="cd02766">
    <property type="entry name" value="MopB_3"/>
    <property type="match status" value="1"/>
</dbReference>
<dbReference type="PANTHER" id="PTHR43742">
    <property type="entry name" value="TRIMETHYLAMINE-N-OXIDE REDUCTASE"/>
    <property type="match status" value="1"/>
</dbReference>
<dbReference type="Gene3D" id="3.30.2070.10">
    <property type="entry name" value="Formate dehydrogenase/DMSO reductase"/>
    <property type="match status" value="1"/>
</dbReference>
<evidence type="ECO:0000313" key="6">
    <source>
        <dbReference type="EMBL" id="GAF27169.1"/>
    </source>
</evidence>
<dbReference type="Gene3D" id="3.40.228.10">
    <property type="entry name" value="Dimethylsulfoxide Reductase, domain 2"/>
    <property type="match status" value="1"/>
</dbReference>
<evidence type="ECO:0000256" key="2">
    <source>
        <dbReference type="ARBA" id="ARBA00022723"/>
    </source>
</evidence>
<dbReference type="Gene3D" id="2.40.40.20">
    <property type="match status" value="1"/>
</dbReference>